<protein>
    <recommendedName>
        <fullName evidence="4">WD repeat-containing protein JIP5</fullName>
    </recommendedName>
</protein>
<dbReference type="EMBL" id="PKFO01000011">
    <property type="protein sequence ID" value="PVH23656.1"/>
    <property type="molecule type" value="Genomic_DNA"/>
</dbReference>
<organism evidence="2 3">
    <name type="scientific">Candidozyma haemuli</name>
    <dbReference type="NCBI Taxonomy" id="45357"/>
    <lineage>
        <taxon>Eukaryota</taxon>
        <taxon>Fungi</taxon>
        <taxon>Dikarya</taxon>
        <taxon>Ascomycota</taxon>
        <taxon>Saccharomycotina</taxon>
        <taxon>Pichiomycetes</taxon>
        <taxon>Metschnikowiaceae</taxon>
        <taxon>Candidozyma</taxon>
    </lineage>
</organism>
<dbReference type="RefSeq" id="XP_025344596.1">
    <property type="nucleotide sequence ID" value="XM_025487580.1"/>
</dbReference>
<dbReference type="AlphaFoldDB" id="A0A2V1B1C7"/>
<feature type="compositionally biased region" description="Low complexity" evidence="1">
    <location>
        <begin position="241"/>
        <end position="253"/>
    </location>
</feature>
<feature type="compositionally biased region" description="Basic and acidic residues" evidence="1">
    <location>
        <begin position="296"/>
        <end position="317"/>
    </location>
</feature>
<dbReference type="InterPro" id="IPR036322">
    <property type="entry name" value="WD40_repeat_dom_sf"/>
</dbReference>
<feature type="compositionally biased region" description="Acidic residues" evidence="1">
    <location>
        <begin position="224"/>
        <end position="240"/>
    </location>
</feature>
<dbReference type="STRING" id="45357.A0A2V1B1C7"/>
<dbReference type="Gene3D" id="2.130.10.10">
    <property type="entry name" value="YVTN repeat-like/Quinoprotein amine dehydrogenase"/>
    <property type="match status" value="1"/>
</dbReference>
<reference evidence="2 3" key="1">
    <citation type="submission" date="2017-12" db="EMBL/GenBank/DDBJ databases">
        <title>Genome Sequence of a Multidrug-Resistant Candida haemulonii Isolate from a Patient with Chronic Leg Ulcers in Israel.</title>
        <authorList>
            <person name="Chow N.A."/>
            <person name="Gade L."/>
            <person name="Batra D."/>
            <person name="Rowe L.A."/>
            <person name="Ben-Ami R."/>
            <person name="Loparev V.N."/>
            <person name="Litvintseva A.P."/>
        </authorList>
    </citation>
    <scope>NUCLEOTIDE SEQUENCE [LARGE SCALE GENOMIC DNA]</scope>
    <source>
        <strain evidence="2 3">B11899</strain>
    </source>
</reference>
<evidence type="ECO:0000256" key="1">
    <source>
        <dbReference type="SAM" id="MobiDB-lite"/>
    </source>
</evidence>
<dbReference type="VEuPathDB" id="FungiDB:CXQ85_003947"/>
<dbReference type="InterPro" id="IPR015943">
    <property type="entry name" value="WD40/YVTN_repeat-like_dom_sf"/>
</dbReference>
<name>A0A2V1B1C7_9ASCO</name>
<feature type="compositionally biased region" description="Polar residues" evidence="1">
    <location>
        <begin position="327"/>
        <end position="337"/>
    </location>
</feature>
<evidence type="ECO:0008006" key="4">
    <source>
        <dbReference type="Google" id="ProtNLM"/>
    </source>
</evidence>
<dbReference type="Proteomes" id="UP000244309">
    <property type="component" value="Unassembled WGS sequence"/>
</dbReference>
<gene>
    <name evidence="2" type="ORF">CXQ85_003947</name>
</gene>
<evidence type="ECO:0000313" key="2">
    <source>
        <dbReference type="EMBL" id="PVH23656.1"/>
    </source>
</evidence>
<keyword evidence="3" id="KW-1185">Reference proteome</keyword>
<dbReference type="GeneID" id="37009277"/>
<comment type="caution">
    <text evidence="2">The sequence shown here is derived from an EMBL/GenBank/DDBJ whole genome shotgun (WGS) entry which is preliminary data.</text>
</comment>
<dbReference type="SUPFAM" id="SSF50978">
    <property type="entry name" value="WD40 repeat-like"/>
    <property type="match status" value="1"/>
</dbReference>
<feature type="region of interest" description="Disordered" evidence="1">
    <location>
        <begin position="220"/>
        <end position="345"/>
    </location>
</feature>
<sequence>MAISTTHPFLLTGTDNGHALVFDTSDLGQSKLKFKLSQLHEDSVNKILPMPAVSPYHFLSLGSTTLTHFDIRKGPITQSDDQEDELLSMCYPTEFVDKGKNDTVLVSHGDGIVTLWRESTNRLSDQISRIKVNKAASIDAIIPTMNAGDDDMNDCVWCGDSEGLLHRVDYKKSRVVETRAHSASMGKLGASDEVGGLDIDFEYRLISSGMEGLKIWTDQGEANGCDDEEHNYSSDSEEGSSSDTSCDLDSSQSESNIGSDLDLSDEGSGNERAVNLVKKRRQPVQTHDTSQKKKKIDLNKITREDTAIRETEIDNQKQSKRKEKNSNKGAKSKTGNNGIMKFEGM</sequence>
<dbReference type="OrthoDB" id="2288928at2759"/>
<evidence type="ECO:0000313" key="3">
    <source>
        <dbReference type="Proteomes" id="UP000244309"/>
    </source>
</evidence>
<proteinExistence type="predicted"/>
<accession>A0A2V1B1C7</accession>